<protein>
    <submittedName>
        <fullName evidence="3">Demethylase and lysyl-hydroxylase</fullName>
    </submittedName>
</protein>
<dbReference type="SMART" id="SM00558">
    <property type="entry name" value="JmjC"/>
    <property type="match status" value="1"/>
</dbReference>
<dbReference type="CDD" id="cd02208">
    <property type="entry name" value="cupin_RmlC-like"/>
    <property type="match status" value="1"/>
</dbReference>
<dbReference type="OrthoDB" id="424465at2759"/>
<evidence type="ECO:0000259" key="2">
    <source>
        <dbReference type="PROSITE" id="PS51184"/>
    </source>
</evidence>
<dbReference type="Gene3D" id="1.20.1280.50">
    <property type="match status" value="1"/>
</dbReference>
<dbReference type="Proteomes" id="UP001153069">
    <property type="component" value="Unassembled WGS sequence"/>
</dbReference>
<gene>
    <name evidence="3" type="ORF">SEMRO_220_G090640.1</name>
</gene>
<feature type="region of interest" description="Disordered" evidence="1">
    <location>
        <begin position="521"/>
        <end position="552"/>
    </location>
</feature>
<dbReference type="AlphaFoldDB" id="A0A9N8DQS7"/>
<dbReference type="SUPFAM" id="SSF51197">
    <property type="entry name" value="Clavaminate synthase-like"/>
    <property type="match status" value="1"/>
</dbReference>
<accession>A0A9N8DQS7</accession>
<organism evidence="3 4">
    <name type="scientific">Seminavis robusta</name>
    <dbReference type="NCBI Taxonomy" id="568900"/>
    <lineage>
        <taxon>Eukaryota</taxon>
        <taxon>Sar</taxon>
        <taxon>Stramenopiles</taxon>
        <taxon>Ochrophyta</taxon>
        <taxon>Bacillariophyta</taxon>
        <taxon>Bacillariophyceae</taxon>
        <taxon>Bacillariophycidae</taxon>
        <taxon>Naviculales</taxon>
        <taxon>Naviculaceae</taxon>
        <taxon>Seminavis</taxon>
    </lineage>
</organism>
<dbReference type="GO" id="GO:0005634">
    <property type="term" value="C:nucleus"/>
    <property type="evidence" value="ECO:0007669"/>
    <property type="project" value="TreeGrafter"/>
</dbReference>
<evidence type="ECO:0000313" key="3">
    <source>
        <dbReference type="EMBL" id="CAB9505139.1"/>
    </source>
</evidence>
<dbReference type="Pfam" id="PF13621">
    <property type="entry name" value="Cupin_8"/>
    <property type="match status" value="1"/>
</dbReference>
<dbReference type="InterPro" id="IPR041667">
    <property type="entry name" value="Cupin_8"/>
</dbReference>
<name>A0A9N8DQS7_9STRA</name>
<dbReference type="Gene3D" id="2.60.120.650">
    <property type="entry name" value="Cupin"/>
    <property type="match status" value="1"/>
</dbReference>
<dbReference type="PROSITE" id="PS51184">
    <property type="entry name" value="JMJC"/>
    <property type="match status" value="1"/>
</dbReference>
<dbReference type="InterPro" id="IPR036047">
    <property type="entry name" value="F-box-like_dom_sf"/>
</dbReference>
<dbReference type="EMBL" id="CAICTM010000219">
    <property type="protein sequence ID" value="CAB9505139.1"/>
    <property type="molecule type" value="Genomic_DNA"/>
</dbReference>
<dbReference type="GO" id="GO:0000987">
    <property type="term" value="F:cis-regulatory region sequence-specific DNA binding"/>
    <property type="evidence" value="ECO:0007669"/>
    <property type="project" value="TreeGrafter"/>
</dbReference>
<proteinExistence type="predicted"/>
<dbReference type="SUPFAM" id="SSF81383">
    <property type="entry name" value="F-box domain"/>
    <property type="match status" value="1"/>
</dbReference>
<sequence length="581" mass="65927">MVQVRFSEPTKLAKDNVQWHEFLSLESPHPYGVLPSGNALVNNSTTTTSRNNPKQAFVRQLRDETWLSILGFCNGYSLSRLVQSCRYFYVAGHQPELWRDLVLYQLHASQSHLSRDVMGDSWKDCFIRLQHQGKQRHSIPHKPLKISGFYSDDLYRLHSCRAFCIPPAWLEEHAPLDNPQHWTSKGLVPCIAAATMTSEKFITEFEQPNQPVVIKGAATSWKACKDWKDPQYMRQQTQGRTFRATSGAAPLPANFTLDAFQQYCSQPILEEAPLYLFDREALQPHSPLHDDFYPDLQRTCPYLDPAPTLLDTDDKVGHDLFQVLGEGKRPDHTWAILGGSHSGSVFHIDPNATHAWNAAICGRKRWIFYPPSITPPGIHPSADGDEVALPLSIGEWILTFWRDHQERKKNAPPHERPLECTAHPGDVVFVPHGWWHMVINLDQVNIAITHNYVSRSNLGNLLRFLRQKEEQISGCRDRAESIKPEQLHNVFLTALQQQFGTDAPWLVAAQQQAESHWTCKAWKDDDDNNNNNKQSRKRPLEDTGASGVKTTTSVMAKAKTSTNVEQSTTVASNAPFSFSFL</sequence>
<reference evidence="3" key="1">
    <citation type="submission" date="2020-06" db="EMBL/GenBank/DDBJ databases">
        <authorList>
            <consortium name="Plant Systems Biology data submission"/>
        </authorList>
    </citation>
    <scope>NUCLEOTIDE SEQUENCE</scope>
    <source>
        <strain evidence="3">D6</strain>
    </source>
</reference>
<comment type="caution">
    <text evidence="3">The sequence shown here is derived from an EMBL/GenBank/DDBJ whole genome shotgun (WGS) entry which is preliminary data.</text>
</comment>
<dbReference type="InterPro" id="IPR003347">
    <property type="entry name" value="JmjC_dom"/>
</dbReference>
<keyword evidence="4" id="KW-1185">Reference proteome</keyword>
<feature type="domain" description="JmjC" evidence="2">
    <location>
        <begin position="305"/>
        <end position="469"/>
    </location>
</feature>
<evidence type="ECO:0000256" key="1">
    <source>
        <dbReference type="SAM" id="MobiDB-lite"/>
    </source>
</evidence>
<evidence type="ECO:0000313" key="4">
    <source>
        <dbReference type="Proteomes" id="UP001153069"/>
    </source>
</evidence>
<dbReference type="InterPro" id="IPR050910">
    <property type="entry name" value="JMJD6_ArgDemeth/LysHydrox"/>
</dbReference>
<dbReference type="PANTHER" id="PTHR12480">
    <property type="entry name" value="ARGININE DEMETHYLASE AND LYSYL-HYDROXYLASE JMJD"/>
    <property type="match status" value="1"/>
</dbReference>
<dbReference type="PANTHER" id="PTHR12480:SF21">
    <property type="entry name" value="JMJC DOMAIN-CONTAINING PROTEIN 8"/>
    <property type="match status" value="1"/>
</dbReference>